<keyword evidence="2" id="KW-1185">Reference proteome</keyword>
<protein>
    <submittedName>
        <fullName evidence="1">Uncharacterized protein</fullName>
    </submittedName>
</protein>
<name>A0A2A2KEA0_9BILA</name>
<dbReference type="AlphaFoldDB" id="A0A2A2KEA0"/>
<dbReference type="Proteomes" id="UP000218231">
    <property type="component" value="Unassembled WGS sequence"/>
</dbReference>
<gene>
    <name evidence="1" type="ORF">WR25_01414</name>
</gene>
<reference evidence="1 2" key="1">
    <citation type="journal article" date="2017" name="Curr. Biol.">
        <title>Genome architecture and evolution of a unichromosomal asexual nematode.</title>
        <authorList>
            <person name="Fradin H."/>
            <person name="Zegar C."/>
            <person name="Gutwein M."/>
            <person name="Lucas J."/>
            <person name="Kovtun M."/>
            <person name="Corcoran D."/>
            <person name="Baugh L.R."/>
            <person name="Kiontke K."/>
            <person name="Gunsalus K."/>
            <person name="Fitch D.H."/>
            <person name="Piano F."/>
        </authorList>
    </citation>
    <scope>NUCLEOTIDE SEQUENCE [LARGE SCALE GENOMIC DNA]</scope>
    <source>
        <strain evidence="1">PF1309</strain>
    </source>
</reference>
<accession>A0A2A2KEA0</accession>
<comment type="caution">
    <text evidence="1">The sequence shown here is derived from an EMBL/GenBank/DDBJ whole genome shotgun (WGS) entry which is preliminary data.</text>
</comment>
<evidence type="ECO:0000313" key="2">
    <source>
        <dbReference type="Proteomes" id="UP000218231"/>
    </source>
</evidence>
<evidence type="ECO:0000313" key="1">
    <source>
        <dbReference type="EMBL" id="PAV72304.1"/>
    </source>
</evidence>
<proteinExistence type="predicted"/>
<organism evidence="1 2">
    <name type="scientific">Diploscapter pachys</name>
    <dbReference type="NCBI Taxonomy" id="2018661"/>
    <lineage>
        <taxon>Eukaryota</taxon>
        <taxon>Metazoa</taxon>
        <taxon>Ecdysozoa</taxon>
        <taxon>Nematoda</taxon>
        <taxon>Chromadorea</taxon>
        <taxon>Rhabditida</taxon>
        <taxon>Rhabditina</taxon>
        <taxon>Rhabditomorpha</taxon>
        <taxon>Rhabditoidea</taxon>
        <taxon>Rhabditidae</taxon>
        <taxon>Diploscapter</taxon>
    </lineage>
</organism>
<sequence length="83" mass="8718">MEGVRQTVVETGDGQLAGAFFQRLAWQVALGVVGDQGQVRCLGAQDRQQPGQQGLLQVVGAVKVHLGRAGEEIIAVAIPVEVL</sequence>
<dbReference type="EMBL" id="LIAE01008836">
    <property type="protein sequence ID" value="PAV72304.1"/>
    <property type="molecule type" value="Genomic_DNA"/>
</dbReference>